<dbReference type="InterPro" id="IPR009959">
    <property type="entry name" value="Cyclase_SnoaL-like"/>
</dbReference>
<accession>A0A4V2S6U7</accession>
<dbReference type="RefSeq" id="WP_132121376.1">
    <property type="nucleotide sequence ID" value="NZ_SLWS01000006.1"/>
</dbReference>
<evidence type="ECO:0000313" key="2">
    <source>
        <dbReference type="Proteomes" id="UP000295680"/>
    </source>
</evidence>
<dbReference type="GO" id="GO:0030638">
    <property type="term" value="P:polyketide metabolic process"/>
    <property type="evidence" value="ECO:0007669"/>
    <property type="project" value="InterPro"/>
</dbReference>
<name>A0A4V2S6U7_9PSEU</name>
<sequence>MTVARFDVEALAARALHLMGDGAFAEFTRVFHAKAVNHEAVAEPPASRERGPAGFYASALWLRDAFGGVHWKINNVLTDGHLVAVNATMSGRHTGTFITFDEEGRPAQAYPATGRPFTTKQTHWLRVIDEKVVEHWANRDDVGLAMQLGWIPPSPRYMFRMARALRKARRGYVPLLAGS</sequence>
<dbReference type="EMBL" id="SLWS01000006">
    <property type="protein sequence ID" value="TCO57390.1"/>
    <property type="molecule type" value="Genomic_DNA"/>
</dbReference>
<dbReference type="AlphaFoldDB" id="A0A4V2S6U7"/>
<dbReference type="SUPFAM" id="SSF54427">
    <property type="entry name" value="NTF2-like"/>
    <property type="match status" value="1"/>
</dbReference>
<proteinExistence type="predicted"/>
<reference evidence="1 2" key="1">
    <citation type="submission" date="2019-03" db="EMBL/GenBank/DDBJ databases">
        <title>Genomic Encyclopedia of Type Strains, Phase IV (KMG-IV): sequencing the most valuable type-strain genomes for metagenomic binning, comparative biology and taxonomic classification.</title>
        <authorList>
            <person name="Goeker M."/>
        </authorList>
    </citation>
    <scope>NUCLEOTIDE SEQUENCE [LARGE SCALE GENOMIC DNA]</scope>
    <source>
        <strain evidence="1 2">DSM 45934</strain>
    </source>
</reference>
<protein>
    <submittedName>
        <fullName evidence="1">Putative ester cyclase</fullName>
    </submittedName>
</protein>
<dbReference type="OrthoDB" id="5181013at2"/>
<dbReference type="Gene3D" id="3.10.450.50">
    <property type="match status" value="1"/>
</dbReference>
<dbReference type="Pfam" id="PF07366">
    <property type="entry name" value="SnoaL"/>
    <property type="match status" value="1"/>
</dbReference>
<comment type="caution">
    <text evidence="1">The sequence shown here is derived from an EMBL/GenBank/DDBJ whole genome shotgun (WGS) entry which is preliminary data.</text>
</comment>
<organism evidence="1 2">
    <name type="scientific">Actinocrispum wychmicini</name>
    <dbReference type="NCBI Taxonomy" id="1213861"/>
    <lineage>
        <taxon>Bacteria</taxon>
        <taxon>Bacillati</taxon>
        <taxon>Actinomycetota</taxon>
        <taxon>Actinomycetes</taxon>
        <taxon>Pseudonocardiales</taxon>
        <taxon>Pseudonocardiaceae</taxon>
        <taxon>Actinocrispum</taxon>
    </lineage>
</organism>
<dbReference type="InterPro" id="IPR032710">
    <property type="entry name" value="NTF2-like_dom_sf"/>
</dbReference>
<gene>
    <name evidence="1" type="ORF">EV192_106867</name>
</gene>
<keyword evidence="2" id="KW-1185">Reference proteome</keyword>
<evidence type="ECO:0000313" key="1">
    <source>
        <dbReference type="EMBL" id="TCO57390.1"/>
    </source>
</evidence>
<dbReference type="Proteomes" id="UP000295680">
    <property type="component" value="Unassembled WGS sequence"/>
</dbReference>